<feature type="transmembrane region" description="Helical" evidence="11">
    <location>
        <begin position="35"/>
        <end position="57"/>
    </location>
</feature>
<keyword evidence="7 11" id="KW-0256">Endoplasmic reticulum</keyword>
<evidence type="ECO:0000256" key="1">
    <source>
        <dbReference type="ARBA" id="ARBA00004477"/>
    </source>
</evidence>
<evidence type="ECO:0000256" key="3">
    <source>
        <dbReference type="ARBA" id="ARBA00022502"/>
    </source>
</evidence>
<evidence type="ECO:0000313" key="12">
    <source>
        <dbReference type="EMBL" id="RCH82721.1"/>
    </source>
</evidence>
<comment type="caution">
    <text evidence="12">The sequence shown here is derived from an EMBL/GenBank/DDBJ whole genome shotgun (WGS) entry which is preliminary data.</text>
</comment>
<dbReference type="PANTHER" id="PTHR22760">
    <property type="entry name" value="GLYCOSYLTRANSFERASE"/>
    <property type="match status" value="1"/>
</dbReference>
<reference evidence="12 13" key="1">
    <citation type="journal article" date="2018" name="G3 (Bethesda)">
        <title>Phylogenetic and Phylogenomic Definition of Rhizopus Species.</title>
        <authorList>
            <person name="Gryganskyi A.P."/>
            <person name="Golan J."/>
            <person name="Dolatabadi S."/>
            <person name="Mondo S."/>
            <person name="Robb S."/>
            <person name="Idnurm A."/>
            <person name="Muszewska A."/>
            <person name="Steczkiewicz K."/>
            <person name="Masonjones S."/>
            <person name="Liao H.L."/>
            <person name="Gajdeczka M.T."/>
            <person name="Anike F."/>
            <person name="Vuek A."/>
            <person name="Anishchenko I.M."/>
            <person name="Voigt K."/>
            <person name="de Hoog G.S."/>
            <person name="Smith M.E."/>
            <person name="Heitman J."/>
            <person name="Vilgalys R."/>
            <person name="Stajich J.E."/>
        </authorList>
    </citation>
    <scope>NUCLEOTIDE SEQUENCE [LARGE SCALE GENOMIC DNA]</scope>
    <source>
        <strain evidence="12 13">LSU 92-RS-03</strain>
    </source>
</reference>
<dbReference type="EMBL" id="PJQM01005003">
    <property type="protein sequence ID" value="RCH82721.1"/>
    <property type="molecule type" value="Genomic_DNA"/>
</dbReference>
<feature type="transmembrane region" description="Helical" evidence="11">
    <location>
        <begin position="6"/>
        <end position="23"/>
    </location>
</feature>
<gene>
    <name evidence="12" type="ORF">CU098_000239</name>
</gene>
<proteinExistence type="inferred from homology"/>
<dbReference type="GO" id="GO:0000026">
    <property type="term" value="F:alpha-1,2-mannosyltransferase activity"/>
    <property type="evidence" value="ECO:0007669"/>
    <property type="project" value="TreeGrafter"/>
</dbReference>
<comment type="similarity">
    <text evidence="10">Belongs to the glycosyltransferase 22 family. PIGZ subfamily.</text>
</comment>
<feature type="transmembrane region" description="Helical" evidence="11">
    <location>
        <begin position="194"/>
        <end position="214"/>
    </location>
</feature>
<dbReference type="InterPro" id="IPR005599">
    <property type="entry name" value="GPI_mannosylTrfase"/>
</dbReference>
<keyword evidence="6 11" id="KW-0812">Transmembrane</keyword>
<dbReference type="OrthoDB" id="10066429at2759"/>
<dbReference type="AlphaFoldDB" id="A0A367IZ34"/>
<keyword evidence="13" id="KW-1185">Reference proteome</keyword>
<name>A0A367IZ34_RHIST</name>
<dbReference type="Pfam" id="PF03901">
    <property type="entry name" value="Glyco_transf_22"/>
    <property type="match status" value="1"/>
</dbReference>
<comment type="pathway">
    <text evidence="2">Glycolipid biosynthesis; glycosylphosphatidylinositol-anchor biosynthesis.</text>
</comment>
<evidence type="ECO:0000256" key="8">
    <source>
        <dbReference type="ARBA" id="ARBA00022989"/>
    </source>
</evidence>
<comment type="caution">
    <text evidence="11">Lacks conserved residue(s) required for the propagation of feature annotation.</text>
</comment>
<dbReference type="EC" id="2.4.1.-" evidence="11"/>
<dbReference type="Proteomes" id="UP000253551">
    <property type="component" value="Unassembled WGS sequence"/>
</dbReference>
<keyword evidence="4 11" id="KW-0328">Glycosyltransferase</keyword>
<feature type="non-terminal residue" evidence="12">
    <location>
        <position position="1"/>
    </location>
</feature>
<organism evidence="12 13">
    <name type="scientific">Rhizopus stolonifer</name>
    <name type="common">Rhizopus nigricans</name>
    <dbReference type="NCBI Taxonomy" id="4846"/>
    <lineage>
        <taxon>Eukaryota</taxon>
        <taxon>Fungi</taxon>
        <taxon>Fungi incertae sedis</taxon>
        <taxon>Mucoromycota</taxon>
        <taxon>Mucoromycotina</taxon>
        <taxon>Mucoromycetes</taxon>
        <taxon>Mucorales</taxon>
        <taxon>Mucorineae</taxon>
        <taxon>Rhizopodaceae</taxon>
        <taxon>Rhizopus</taxon>
    </lineage>
</organism>
<evidence type="ECO:0000256" key="4">
    <source>
        <dbReference type="ARBA" id="ARBA00022676"/>
    </source>
</evidence>
<evidence type="ECO:0000313" key="13">
    <source>
        <dbReference type="Proteomes" id="UP000253551"/>
    </source>
</evidence>
<evidence type="ECO:0000256" key="2">
    <source>
        <dbReference type="ARBA" id="ARBA00004687"/>
    </source>
</evidence>
<evidence type="ECO:0000256" key="6">
    <source>
        <dbReference type="ARBA" id="ARBA00022692"/>
    </source>
</evidence>
<dbReference type="GO" id="GO:0005789">
    <property type="term" value="C:endoplasmic reticulum membrane"/>
    <property type="evidence" value="ECO:0007669"/>
    <property type="project" value="UniProtKB-SubCell"/>
</dbReference>
<evidence type="ECO:0000256" key="9">
    <source>
        <dbReference type="ARBA" id="ARBA00023136"/>
    </source>
</evidence>
<keyword evidence="5" id="KW-0808">Transferase</keyword>
<accession>A0A367IZ34</accession>
<protein>
    <recommendedName>
        <fullName evidence="11">Mannosyltransferase</fullName>
        <ecNumber evidence="11">2.4.1.-</ecNumber>
    </recommendedName>
</protein>
<keyword evidence="3" id="KW-0337">GPI-anchor biosynthesis</keyword>
<evidence type="ECO:0000256" key="10">
    <source>
        <dbReference type="ARBA" id="ARBA00038466"/>
    </source>
</evidence>
<comment type="subcellular location">
    <subcellularLocation>
        <location evidence="1 11">Endoplasmic reticulum membrane</location>
        <topology evidence="1 11">Multi-pass membrane protein</topology>
    </subcellularLocation>
</comment>
<evidence type="ECO:0000256" key="11">
    <source>
        <dbReference type="RuleBase" id="RU363075"/>
    </source>
</evidence>
<sequence length="400" mass="45396">LGVFTRITFPLYAFPIGVAFLVQTFKKNQGRLQSLFCLLLGTVLCAGACILIDSVYYGKLVFTVHDMPFRDIFHVVSSVSDLTALSNIRAYGEIVITPLNNILYNLNVDNLAQHGLHARYTHLLINLPLLFGPLTFFGLFCMPKVFSKLKTMNNDLVYGLIGLSIMPHQEARFLCPLLVPFVLIYAWDQSTFPLLFWMAWILFNTVTTFVFSFVHQGGMVPALGFIQRHTTGIHDCHVLHSGDLSCFVDLNQATDLNGFDLTTHLVFYKTYMPPRHLLALPLENKAHHVHIIDFGSDHHGLVSELTQRPGIPLRRHSKDKIDIDFAQTNQTHQFERTLLITPSFVTVPKIKDHRYLLIHRLSPHVSFDDIDTMAQGAQTYSPESQMSLNVYLLLSNQDDL</sequence>
<feature type="transmembrane region" description="Helical" evidence="11">
    <location>
        <begin position="123"/>
        <end position="142"/>
    </location>
</feature>
<keyword evidence="9 11" id="KW-0472">Membrane</keyword>
<dbReference type="STRING" id="4846.A0A367IZ34"/>
<dbReference type="GO" id="GO:0006506">
    <property type="term" value="P:GPI anchor biosynthetic process"/>
    <property type="evidence" value="ECO:0007669"/>
    <property type="project" value="UniProtKB-KW"/>
</dbReference>
<dbReference type="PANTHER" id="PTHR22760:SF3">
    <property type="entry name" value="GPI MANNOSYLTRANSFERASE 4"/>
    <property type="match status" value="1"/>
</dbReference>
<evidence type="ECO:0000256" key="7">
    <source>
        <dbReference type="ARBA" id="ARBA00022824"/>
    </source>
</evidence>
<evidence type="ECO:0000256" key="5">
    <source>
        <dbReference type="ARBA" id="ARBA00022679"/>
    </source>
</evidence>
<keyword evidence="8 11" id="KW-1133">Transmembrane helix</keyword>